<gene>
    <name evidence="3" type="ORF">Thi970DRAFT_01548</name>
</gene>
<dbReference type="HOGENOM" id="CLU_051659_1_0_6"/>
<feature type="transmembrane region" description="Helical" evidence="2">
    <location>
        <begin position="12"/>
        <end position="30"/>
    </location>
</feature>
<feature type="transmembrane region" description="Helical" evidence="2">
    <location>
        <begin position="185"/>
        <end position="207"/>
    </location>
</feature>
<evidence type="ECO:0000313" key="3">
    <source>
        <dbReference type="EMBL" id="EIC21343.1"/>
    </source>
</evidence>
<dbReference type="RefSeq" id="WP_009147928.1">
    <property type="nucleotide sequence ID" value="NZ_CP121471.1"/>
</dbReference>
<sequence>MQPAAARQALNWAGSAIAIAAIGFVLTRLLEQGAALKLAHIGARALLTLATLSALHTAANLWLAGAWRCLLAREGLHPGWRLTTSIFGRSQLAKYLPGNIFHLGTRQALGMAAGLPGWALGRSAIWELALLVATGLVFGLLTTPLLAGPILLHVVSSAVATFAGIMWLFATLARHLAGREIARAVVRYALFLSGSGAIFLLLLLNIAPHPPAPIWWPIIIGGYVLAWLVGLLTPGAPAGVGVREAALLFLFSEQLPPDLLPPDLLAAVLLARVVTLFGDLGFFLLASLMRSRSKGGQSHCAVSDPLAGPTGRNPNCRSV</sequence>
<feature type="transmembrane region" description="Helical" evidence="2">
    <location>
        <begin position="124"/>
        <end position="143"/>
    </location>
</feature>
<dbReference type="Proteomes" id="UP000002964">
    <property type="component" value="Unassembled WGS sequence"/>
</dbReference>
<feature type="region of interest" description="Disordered" evidence="1">
    <location>
        <begin position="295"/>
        <end position="319"/>
    </location>
</feature>
<proteinExistence type="predicted"/>
<feature type="transmembrane region" description="Helical" evidence="2">
    <location>
        <begin position="150"/>
        <end position="173"/>
    </location>
</feature>
<dbReference type="eggNOG" id="COG0392">
    <property type="taxonomic scope" value="Bacteria"/>
</dbReference>
<evidence type="ECO:0000256" key="1">
    <source>
        <dbReference type="SAM" id="MobiDB-lite"/>
    </source>
</evidence>
<keyword evidence="4" id="KW-1185">Reference proteome</keyword>
<evidence type="ECO:0000256" key="2">
    <source>
        <dbReference type="SAM" id="Phobius"/>
    </source>
</evidence>
<accession>H8Z0W1</accession>
<dbReference type="OrthoDB" id="2542372at2"/>
<feature type="transmembrane region" description="Helical" evidence="2">
    <location>
        <begin position="264"/>
        <end position="286"/>
    </location>
</feature>
<dbReference type="EMBL" id="JH603169">
    <property type="protein sequence ID" value="EIC21343.1"/>
    <property type="molecule type" value="Genomic_DNA"/>
</dbReference>
<keyword evidence="2" id="KW-0812">Transmembrane</keyword>
<protein>
    <submittedName>
        <fullName evidence="3">Uncharacterized protein</fullName>
    </submittedName>
</protein>
<dbReference type="STRING" id="631362.Thi970DRAFT_01548"/>
<feature type="transmembrane region" description="Helical" evidence="2">
    <location>
        <begin position="42"/>
        <end position="63"/>
    </location>
</feature>
<dbReference type="AlphaFoldDB" id="H8Z0W1"/>
<evidence type="ECO:0000313" key="4">
    <source>
        <dbReference type="Proteomes" id="UP000002964"/>
    </source>
</evidence>
<reference evidence="3 4" key="2">
    <citation type="submission" date="2011-11" db="EMBL/GenBank/DDBJ databases">
        <authorList>
            <consortium name="US DOE Joint Genome Institute"/>
            <person name="Lucas S."/>
            <person name="Han J."/>
            <person name="Lapidus A."/>
            <person name="Cheng J.-F."/>
            <person name="Goodwin L."/>
            <person name="Pitluck S."/>
            <person name="Peters L."/>
            <person name="Ovchinnikova G."/>
            <person name="Zhang X."/>
            <person name="Detter J.C."/>
            <person name="Han C."/>
            <person name="Tapia R."/>
            <person name="Land M."/>
            <person name="Hauser L."/>
            <person name="Kyrpides N."/>
            <person name="Ivanova N."/>
            <person name="Pagani I."/>
            <person name="Vogl K."/>
            <person name="Liu Z."/>
            <person name="Overmann J."/>
            <person name="Frigaard N.-U."/>
            <person name="Bryant D."/>
            <person name="Woyke T."/>
        </authorList>
    </citation>
    <scope>NUCLEOTIDE SEQUENCE [LARGE SCALE GENOMIC DNA]</scope>
    <source>
        <strain evidence="3 4">970</strain>
    </source>
</reference>
<name>H8Z0W1_9GAMM</name>
<keyword evidence="2" id="KW-1133">Transmembrane helix</keyword>
<reference evidence="4" key="1">
    <citation type="submission" date="2011-06" db="EMBL/GenBank/DDBJ databases">
        <authorList>
            <consortium name="US DOE Joint Genome Institute (JGI-PGF)"/>
            <person name="Lucas S."/>
            <person name="Han J."/>
            <person name="Lapidus A."/>
            <person name="Cheng J.-F."/>
            <person name="Goodwin L."/>
            <person name="Pitluck S."/>
            <person name="Peters L."/>
            <person name="Land M.L."/>
            <person name="Hauser L."/>
            <person name="Vogl K."/>
            <person name="Liu Z."/>
            <person name="Overmann J."/>
            <person name="Frigaard N.-U."/>
            <person name="Bryant D.A."/>
            <person name="Woyke T.J."/>
        </authorList>
    </citation>
    <scope>NUCLEOTIDE SEQUENCE [LARGE SCALE GENOMIC DNA]</scope>
    <source>
        <strain evidence="4">970</strain>
    </source>
</reference>
<organism evidence="3 4">
    <name type="scientific">Thiorhodovibrio frisius</name>
    <dbReference type="NCBI Taxonomy" id="631362"/>
    <lineage>
        <taxon>Bacteria</taxon>
        <taxon>Pseudomonadati</taxon>
        <taxon>Pseudomonadota</taxon>
        <taxon>Gammaproteobacteria</taxon>
        <taxon>Chromatiales</taxon>
        <taxon>Chromatiaceae</taxon>
        <taxon>Thiorhodovibrio</taxon>
    </lineage>
</organism>
<keyword evidence="2" id="KW-0472">Membrane</keyword>